<keyword evidence="3" id="KW-1185">Reference proteome</keyword>
<feature type="region of interest" description="Disordered" evidence="1">
    <location>
        <begin position="514"/>
        <end position="545"/>
    </location>
</feature>
<evidence type="ECO:0000256" key="1">
    <source>
        <dbReference type="SAM" id="MobiDB-lite"/>
    </source>
</evidence>
<reference evidence="3" key="1">
    <citation type="journal article" date="2015" name="PLoS Genet.">
        <title>The dynamic genome and transcriptome of the human fungal pathogen Blastomyces and close relative Emmonsia.</title>
        <authorList>
            <person name="Munoz J.F."/>
            <person name="Gauthier G.M."/>
            <person name="Desjardins C.A."/>
            <person name="Gallo J.E."/>
            <person name="Holder J."/>
            <person name="Sullivan T.D."/>
            <person name="Marty A.J."/>
            <person name="Carmen J.C."/>
            <person name="Chen Z."/>
            <person name="Ding L."/>
            <person name="Gujja S."/>
            <person name="Magrini V."/>
            <person name="Misas E."/>
            <person name="Mitreva M."/>
            <person name="Priest M."/>
            <person name="Saif S."/>
            <person name="Whiston E.A."/>
            <person name="Young S."/>
            <person name="Zeng Q."/>
            <person name="Goldman W.E."/>
            <person name="Mardis E.R."/>
            <person name="Taylor J.W."/>
            <person name="McEwen J.G."/>
            <person name="Clay O.K."/>
            <person name="Klein B.S."/>
            <person name="Cuomo C.A."/>
        </authorList>
    </citation>
    <scope>NUCLEOTIDE SEQUENCE [LARGE SCALE GENOMIC DNA]</scope>
    <source>
        <strain evidence="3">UAMH 139</strain>
    </source>
</reference>
<feature type="region of interest" description="Disordered" evidence="1">
    <location>
        <begin position="624"/>
        <end position="644"/>
    </location>
</feature>
<dbReference type="Proteomes" id="UP000053573">
    <property type="component" value="Unassembled WGS sequence"/>
</dbReference>
<gene>
    <name evidence="2" type="ORF">EMPG_11951</name>
</gene>
<sequence length="644" mass="72233">MGRKSPNHIFSIKDKRTISPTHYAVNKALDRLRRRHTSSGSDTSRYAMNSKQDLKLFAEKVGNHARGKTIAGDNNTEDETFAILNSVHVIFDAFRFLGIPEIQDRIQGIKTATAPELERVDEIKKLKNAVDTITAVKNEKIEEIKQDKDTVIRKLEAENKKLKEQERSVVQEKEAVVKEKTKLEQGRQAAEKKYRDKEAKLEKQNKDVLEKEKRKVTEEYEGRAKAAESRVESAKRKLEKEKDDAVRLNKELNIEVNRLTVYRDTLEERNEELKEKVASLQEKLRTLSAETAVSATPFVEYEKSVQNLYQLTEAFAMRFENVPQDIELVLEPLGNLGKLRQASGIFDYTSSSHTAVATSLRKAGVQNFISGQLDAIFENKLLVGCNTNDSDKHDEAILNAISAALSPDDEKVWRGITVRALDKLPQFSDIKKIISQLVEAAVGMLEPLIGKDEQTNIDVREQFAEIIKAALNIWSLRRNDRCTITFNRAPGLNNDGSWKEWTVDEGSMLPDFSFTGNGTNGTIGNRNGSGSGSNGPGSPTYSTLPLPVINRRAESYVIFPQIIGEFDTKDEGGDKDGKPKPRRRTILHPGIALFSDSTLFDKGLQDMRSLKSEVLGLHHRRRMSSLSASTTLPNNSGTDHVGLT</sequence>
<feature type="compositionally biased region" description="Polar residues" evidence="1">
    <location>
        <begin position="624"/>
        <end position="638"/>
    </location>
</feature>
<evidence type="ECO:0000313" key="2">
    <source>
        <dbReference type="EMBL" id="KLJ13085.1"/>
    </source>
</evidence>
<protein>
    <submittedName>
        <fullName evidence="2">Uncharacterized protein</fullName>
    </submittedName>
</protein>
<dbReference type="OrthoDB" id="4187708at2759"/>
<feature type="region of interest" description="Disordered" evidence="1">
    <location>
        <begin position="187"/>
        <end position="206"/>
    </location>
</feature>
<dbReference type="STRING" id="2060906.A0A0H1BP04"/>
<accession>A0A0H1BP04</accession>
<proteinExistence type="predicted"/>
<organism evidence="2 3">
    <name type="scientific">Blastomyces silverae</name>
    <dbReference type="NCBI Taxonomy" id="2060906"/>
    <lineage>
        <taxon>Eukaryota</taxon>
        <taxon>Fungi</taxon>
        <taxon>Dikarya</taxon>
        <taxon>Ascomycota</taxon>
        <taxon>Pezizomycotina</taxon>
        <taxon>Eurotiomycetes</taxon>
        <taxon>Eurotiomycetidae</taxon>
        <taxon>Onygenales</taxon>
        <taxon>Ajellomycetaceae</taxon>
        <taxon>Blastomyces</taxon>
    </lineage>
</organism>
<comment type="caution">
    <text evidence="2">The sequence shown here is derived from an EMBL/GenBank/DDBJ whole genome shotgun (WGS) entry which is preliminary data.</text>
</comment>
<evidence type="ECO:0000313" key="3">
    <source>
        <dbReference type="Proteomes" id="UP000053573"/>
    </source>
</evidence>
<dbReference type="AlphaFoldDB" id="A0A0H1BP04"/>
<dbReference type="EMBL" id="LDEV01000525">
    <property type="protein sequence ID" value="KLJ13085.1"/>
    <property type="molecule type" value="Genomic_DNA"/>
</dbReference>
<name>A0A0H1BP04_9EURO</name>
<feature type="compositionally biased region" description="Low complexity" evidence="1">
    <location>
        <begin position="515"/>
        <end position="526"/>
    </location>
</feature>